<accession>A0A2T2N163</accession>
<evidence type="ECO:0000313" key="2">
    <source>
        <dbReference type="EMBL" id="PSN59175.1"/>
    </source>
</evidence>
<gene>
    <name evidence="2" type="ORF">BS50DRAFT_580189</name>
</gene>
<keyword evidence="3" id="KW-1185">Reference proteome</keyword>
<feature type="region of interest" description="Disordered" evidence="1">
    <location>
        <begin position="100"/>
        <end position="168"/>
    </location>
</feature>
<feature type="compositionally biased region" description="Basic and acidic residues" evidence="1">
    <location>
        <begin position="124"/>
        <end position="135"/>
    </location>
</feature>
<reference evidence="2 3" key="1">
    <citation type="journal article" date="2018" name="Front. Microbiol.">
        <title>Genome-Wide Analysis of Corynespora cassiicola Leaf Fall Disease Putative Effectors.</title>
        <authorList>
            <person name="Lopez D."/>
            <person name="Ribeiro S."/>
            <person name="Label P."/>
            <person name="Fumanal B."/>
            <person name="Venisse J.S."/>
            <person name="Kohler A."/>
            <person name="de Oliveira R.R."/>
            <person name="Labutti K."/>
            <person name="Lipzen A."/>
            <person name="Lail K."/>
            <person name="Bauer D."/>
            <person name="Ohm R.A."/>
            <person name="Barry K.W."/>
            <person name="Spatafora J."/>
            <person name="Grigoriev I.V."/>
            <person name="Martin F.M."/>
            <person name="Pujade-Renaud V."/>
        </authorList>
    </citation>
    <scope>NUCLEOTIDE SEQUENCE [LARGE SCALE GENOMIC DNA]</scope>
    <source>
        <strain evidence="2 3">Philippines</strain>
    </source>
</reference>
<evidence type="ECO:0000256" key="1">
    <source>
        <dbReference type="SAM" id="MobiDB-lite"/>
    </source>
</evidence>
<proteinExistence type="predicted"/>
<protein>
    <submittedName>
        <fullName evidence="2">Uncharacterized protein</fullName>
    </submittedName>
</protein>
<dbReference type="Proteomes" id="UP000240883">
    <property type="component" value="Unassembled WGS sequence"/>
</dbReference>
<feature type="compositionally biased region" description="Basic and acidic residues" evidence="1">
    <location>
        <begin position="100"/>
        <end position="110"/>
    </location>
</feature>
<dbReference type="AlphaFoldDB" id="A0A2T2N163"/>
<organism evidence="2 3">
    <name type="scientific">Corynespora cassiicola Philippines</name>
    <dbReference type="NCBI Taxonomy" id="1448308"/>
    <lineage>
        <taxon>Eukaryota</taxon>
        <taxon>Fungi</taxon>
        <taxon>Dikarya</taxon>
        <taxon>Ascomycota</taxon>
        <taxon>Pezizomycotina</taxon>
        <taxon>Dothideomycetes</taxon>
        <taxon>Pleosporomycetidae</taxon>
        <taxon>Pleosporales</taxon>
        <taxon>Corynesporascaceae</taxon>
        <taxon>Corynespora</taxon>
    </lineage>
</organism>
<name>A0A2T2N163_CORCC</name>
<sequence>MNKTIRLVGRTALVPEHITPILDLDPLLPGLCLGMFTGIQKLGGCQLFQVHVEPMDGDHARLGSPSDGLHGFRVGKATAISSTIPFRHRQKVCGPEVRRWRAFPEAEKQNKTRRGKGSGLPTRTDPHAGDHRDGHGNSAQDPCFAGTIAGKNEQTSGPHAAGQSAKAL</sequence>
<dbReference type="EMBL" id="KZ678163">
    <property type="protein sequence ID" value="PSN59175.1"/>
    <property type="molecule type" value="Genomic_DNA"/>
</dbReference>
<evidence type="ECO:0000313" key="3">
    <source>
        <dbReference type="Proteomes" id="UP000240883"/>
    </source>
</evidence>